<protein>
    <submittedName>
        <fullName evidence="1">Uncharacterized protein</fullName>
    </submittedName>
</protein>
<gene>
    <name evidence="1" type="ORF">GBAR_LOCUS28871</name>
</gene>
<comment type="caution">
    <text evidence="1">The sequence shown here is derived from an EMBL/GenBank/DDBJ whole genome shotgun (WGS) entry which is preliminary data.</text>
</comment>
<evidence type="ECO:0000313" key="1">
    <source>
        <dbReference type="EMBL" id="CAI8052751.1"/>
    </source>
</evidence>
<sequence>MEQGCQEVPNLSPYNSTDLCQSRLHQSSRELTASLLTRPSDCLSRTSNQTRRRKRFLSCFPSTDECLTCKKHPNRRSVAFVYMCEEGGNKAISSLNGFTSNQTSKPLIVELSHEPTGAVSLNV</sequence>
<organism evidence="1 2">
    <name type="scientific">Geodia barretti</name>
    <name type="common">Barrett's horny sponge</name>
    <dbReference type="NCBI Taxonomy" id="519541"/>
    <lineage>
        <taxon>Eukaryota</taxon>
        <taxon>Metazoa</taxon>
        <taxon>Porifera</taxon>
        <taxon>Demospongiae</taxon>
        <taxon>Heteroscleromorpha</taxon>
        <taxon>Tetractinellida</taxon>
        <taxon>Astrophorina</taxon>
        <taxon>Geodiidae</taxon>
        <taxon>Geodia</taxon>
    </lineage>
</organism>
<dbReference type="Proteomes" id="UP001174909">
    <property type="component" value="Unassembled WGS sequence"/>
</dbReference>
<dbReference type="EMBL" id="CASHTH010004036">
    <property type="protein sequence ID" value="CAI8052751.1"/>
    <property type="molecule type" value="Genomic_DNA"/>
</dbReference>
<proteinExistence type="predicted"/>
<name>A0AA35XHP4_GEOBA</name>
<keyword evidence="2" id="KW-1185">Reference proteome</keyword>
<accession>A0AA35XHP4</accession>
<reference evidence="1" key="1">
    <citation type="submission" date="2023-03" db="EMBL/GenBank/DDBJ databases">
        <authorList>
            <person name="Steffen K."/>
            <person name="Cardenas P."/>
        </authorList>
    </citation>
    <scope>NUCLEOTIDE SEQUENCE</scope>
</reference>
<dbReference type="AlphaFoldDB" id="A0AA35XHP4"/>
<evidence type="ECO:0000313" key="2">
    <source>
        <dbReference type="Proteomes" id="UP001174909"/>
    </source>
</evidence>